<evidence type="ECO:0000256" key="4">
    <source>
        <dbReference type="ARBA" id="ARBA00022737"/>
    </source>
</evidence>
<keyword evidence="2" id="KW-0596">Phosphopantetheine</keyword>
<dbReference type="PROSITE" id="PS00455">
    <property type="entry name" value="AMP_BINDING"/>
    <property type="match status" value="4"/>
</dbReference>
<evidence type="ECO:0000256" key="3">
    <source>
        <dbReference type="ARBA" id="ARBA00022553"/>
    </source>
</evidence>
<dbReference type="InterPro" id="IPR010071">
    <property type="entry name" value="AA_adenyl_dom"/>
</dbReference>
<feature type="compositionally biased region" description="Basic and acidic residues" evidence="5">
    <location>
        <begin position="3479"/>
        <end position="3489"/>
    </location>
</feature>
<dbReference type="Gene3D" id="3.40.50.150">
    <property type="entry name" value="Vaccinia Virus protein VP39"/>
    <property type="match status" value="1"/>
</dbReference>
<dbReference type="InterPro" id="IPR000873">
    <property type="entry name" value="AMP-dep_synth/lig_dom"/>
</dbReference>
<dbReference type="NCBIfam" id="NF003417">
    <property type="entry name" value="PRK04813.1"/>
    <property type="match status" value="5"/>
</dbReference>
<dbReference type="SUPFAM" id="SSF52777">
    <property type="entry name" value="CoA-dependent acyltransferases"/>
    <property type="match status" value="8"/>
</dbReference>
<dbReference type="SMART" id="SM00823">
    <property type="entry name" value="PKS_PP"/>
    <property type="match status" value="4"/>
</dbReference>
<reference evidence="7 8" key="1">
    <citation type="journal article" date="2019" name="Int. J. Syst. Evol. Microbiol.">
        <title>The Global Catalogue of Microorganisms (GCM) 10K type strain sequencing project: providing services to taxonomists for standard genome sequencing and annotation.</title>
        <authorList>
            <consortium name="The Broad Institute Genomics Platform"/>
            <consortium name="The Broad Institute Genome Sequencing Center for Infectious Disease"/>
            <person name="Wu L."/>
            <person name="Ma J."/>
        </authorList>
    </citation>
    <scope>NUCLEOTIDE SEQUENCE [LARGE SCALE GENOMIC DNA]</scope>
    <source>
        <strain evidence="7 8">JCM 3325</strain>
    </source>
</reference>
<evidence type="ECO:0000313" key="7">
    <source>
        <dbReference type="EMBL" id="GAA2410191.1"/>
    </source>
</evidence>
<feature type="compositionally biased region" description="Acidic residues" evidence="5">
    <location>
        <begin position="1672"/>
        <end position="1685"/>
    </location>
</feature>
<dbReference type="InterPro" id="IPR013217">
    <property type="entry name" value="Methyltransf_12"/>
</dbReference>
<dbReference type="CDD" id="cd17652">
    <property type="entry name" value="A_NRPS_CmdD_like"/>
    <property type="match status" value="1"/>
</dbReference>
<dbReference type="NCBIfam" id="TIGR01733">
    <property type="entry name" value="AA-adenyl-dom"/>
    <property type="match status" value="4"/>
</dbReference>
<keyword evidence="8" id="KW-1185">Reference proteome</keyword>
<comment type="cofactor">
    <cofactor evidence="1">
        <name>pantetheine 4'-phosphate</name>
        <dbReference type="ChEBI" id="CHEBI:47942"/>
    </cofactor>
</comment>
<evidence type="ECO:0000256" key="2">
    <source>
        <dbReference type="ARBA" id="ARBA00022450"/>
    </source>
</evidence>
<dbReference type="InterPro" id="IPR001242">
    <property type="entry name" value="Condensation_dom"/>
</dbReference>
<dbReference type="CDD" id="cd02440">
    <property type="entry name" value="AdoMet_MTases"/>
    <property type="match status" value="1"/>
</dbReference>
<comment type="caution">
    <text evidence="7">The sequence shown here is derived from an EMBL/GenBank/DDBJ whole genome shotgun (WGS) entry which is preliminary data.</text>
</comment>
<dbReference type="PROSITE" id="PS50075">
    <property type="entry name" value="CARRIER"/>
    <property type="match status" value="4"/>
</dbReference>
<dbReference type="Gene3D" id="3.40.50.980">
    <property type="match status" value="8"/>
</dbReference>
<dbReference type="InterPro" id="IPR036736">
    <property type="entry name" value="ACP-like_sf"/>
</dbReference>
<evidence type="ECO:0000256" key="1">
    <source>
        <dbReference type="ARBA" id="ARBA00001957"/>
    </source>
</evidence>
<protein>
    <recommendedName>
        <fullName evidence="6">Carrier domain-containing protein</fullName>
    </recommendedName>
</protein>
<dbReference type="Gene3D" id="3.30.559.10">
    <property type="entry name" value="Chloramphenicol acetyltransferase-like domain"/>
    <property type="match status" value="4"/>
</dbReference>
<dbReference type="PANTHER" id="PTHR45527:SF1">
    <property type="entry name" value="FATTY ACID SYNTHASE"/>
    <property type="match status" value="1"/>
</dbReference>
<keyword evidence="3" id="KW-0597">Phosphoprotein</keyword>
<keyword evidence="4" id="KW-0677">Repeat</keyword>
<dbReference type="Pfam" id="PF13193">
    <property type="entry name" value="AMP-binding_C"/>
    <property type="match status" value="3"/>
</dbReference>
<dbReference type="Proteomes" id="UP001501231">
    <property type="component" value="Unassembled WGS sequence"/>
</dbReference>
<name>A0ABN3IR58_9ACTN</name>
<dbReference type="InterPro" id="IPR009081">
    <property type="entry name" value="PP-bd_ACP"/>
</dbReference>
<evidence type="ECO:0000259" key="6">
    <source>
        <dbReference type="PROSITE" id="PS50075"/>
    </source>
</evidence>
<dbReference type="SUPFAM" id="SSF53335">
    <property type="entry name" value="S-adenosyl-L-methionine-dependent methyltransferases"/>
    <property type="match status" value="1"/>
</dbReference>
<sequence length="4732" mass="509398">MTQEISAEQGVGLSPEERHRILVEWNDTECPVAPATLPEMFEARVREKPDAVALVFGDTELTYAELNARANRLAHALIERGVGPERVVALALPRSPEMIVAELAVLKAGGAYLPLDTDHPAERLAFMLDDARPVCVVTAGAPAEAVPDVAETPRLVLDDPSTAADIAARPGTAPQSTLDVRNAAYVIYTSGSTGRPKGVVVTHSGVAKLVATQSERLGVGPHSRVLQFASPSFDVAFWDLCLGLLSGGRLVIVPSERRVPGPELSEYAHAHDVNFMILPPALLATMPEDCTLPADATLLAGTERVPAELVARWSPGRRMFNAYGPTEATVNSTLGECPDDPPPGSTVPIGGPDPGTRAYVLNDALRPVPPGVTGELYLGGSGLARGYLNRPGLTAERFVADPFGAPGERLYRTGDLVRWRSDSSGGSLEFVGRADDQVKIRGFRVEPGEIEAVLGGHPSIAQTAVTVREDRPGDRRLVAYVVPAAGSGADRDEDREQDQVDEWKRLHELLYSAVQSEEGGLKESFTGWNSTYDGRPIPLEEMREWRDATVEQIKSLRPRRVLELGVGSGLIMSRVAPDCEAYWGTDLSEEAIGALRDQVGTIPGLADRVELRAQPAHDFDGLPRAYFDTVVVNSVVQYFPSADYLVQVLRSAMDVLAPGGSVFVGDVRNLRSLRSLRAAVEVCRAARNPAGSGLGEIAPADLPELRAAAEQAIRWEGELLLAPDFFSALARTVDDVHGVDVRVKRARHHNELSRHRYDVVLRTRPEGATDTGPAAVQNLRWGTDVADLAALGGRLSEQPPLLRVGGVPNARLTPDLDALRALWPDDPSHSPAPGSEGIDPETFWTLGEEFGCTVAATLSSGRTDGAVDVVFARPGVDPGEIYQSEDASAAPAAYANTPSGFRDVSALMQSLRSYLRSRLPGYMVPAAFVPLGALPVLPSGKLDREALPAPDYAALASSRRSQATGAARTTSAATGLSDAERRAREEILSGVYAEVLGLPEVGADDDFIELGGDSILAIQVLIRARAAGLRLSAGDVFRNRTVAGLALAASAAEQTAESASARDDAEPLVPLSQEDADRLTRLAGDLPEVLPLAPLQEGFFFHTLVDEPSGNVYVVQHVLELSGPVDGTALRRAAQTVLDRHAPLRAGFARLDDGRVVQFVPGGPTALPWREIDLSGLDEDERAARAAAVVAEEQTRGFDLERPPLLRCTLVRHGEERHELVMMFHHIVADGWSVQVMLRELLEFYEPSGTRDEEPRVQATAAPYRKYLTWLAGRDREAALAAWRTALDDLERPTRLTEALPPPRGADAPPAEGRHRADVRLELSERATAELAACARRHGLTLGTLVQGAWGFLLGRMTGSGDVVFGTAVSGRVADVDGIESMVGMFVNTLPVRMSWRPGQSLAAALTRLQEEQSALLDHQYLGLVRIQRLAGTGDLFDTLIVLENYPEEQDLRDPSGTVEITGIDFTNVEQYPLALIVLPGDRLALRIDHDLARIDAATAARIAERLVGVLEAVAADPERPVARVEPPAADERARAALAAEPLDPVAPTLDAAIAAQAARTPEATAVTGDGPVPDLTYAELDRRAHALARRLRARGTRPGDIVAVAVPRSVDMVVALLGTLKAGAAYLPLDVDLPMKRLAYMLRDSGTRTVVTTREAAERMPGSDGVALFLDDEETPGDAPDDDPLEPRAGTAGPDHPAYLIYTSGSTGLPKGVLVPHRAIVRQLTWLRERFPLGVDDRVLHHLSAGFDASLMELFWPLCTGAGIVPARPGGQRDPAHLLSRIREHRVTTLAMVPSMLAAFLQSAQDAGDLECVRNLRRAFSGGEALTGEFAGHWGELTGVPLYNVYGPTETTIQVAHWEYDGAEGAEGAEGAASVPIGRPVAGTRLYVLDGSLRPVPTGAAGELYVAGVQLAHGYHGRAGLSAERFVADPFGAPGERMYRTGDLVRRSVRDEAGGGRVEYLTYVARVDRQVKVRGNRIELGEIEAWIAAEPGVRRAAVIDRHGGPGGTRLVAYAVPAPGTVLDAEKLRASLAKTLPDPMVPAEVVVLDELPLTLSGKIDRAALPAPAAERAAARAPRTELERLFCQIFAEVLETDEVGIDDDFFTLGGDSILTIVVSGRAHRAGLAIGPQDVFEHPTPAALAAAAGESAAADANAAGSGGAAPLVSLTAEERDQVSRLSPLPVEEVWPLSPLQEGLFFHSSYDTDAFDVYTAQVAFDFSRGVDADRMRAACAAVLGRHTALRAGFTGDGLRQPVQFIGTDPEPPLEEIDLCGLDADRREEAVERILEDDRRRRFDLARPPLFRLLLIRLGDTDRLVCTHHLILWDGWSAWLFFEQLIALYERRGNASELPPPGSYRDYLAWLDRQDSERAAAAWQEALAGLAEPTLVGPVDRALEPVIPDRCKGELPVPLTERLYEAVRRHGLTLNTVFSAAWALVLSNATGRGDVVFGTAVAGRPGDVPQVESVIGMFLNTVPVRVALDPREPVPDLLRRVQRERVALMPHDYLGLGDIQQAAGHARLFDTLYVLQNLGDEDDMAELQREHGITEAEGLDATHYPITFVVTPGTPVRMKLDHRPDVIGRALAESLLRRFTTLVERLVDGLEGGSDAVGGLDPLEPEDWEALAADWDVTRRPVPDETVSEMLAAQAARSPHEVAVVAKEETLTYAELDARVNRLARLLLAHGAGPERVVALALPRSADMVAALFAVLRTGAAYLPLELDLPAERLAHMLADAGPVAVLTTTGAAASVPPGDVPGGVPSAERLALDDPAVAGALEALSGDEITDAERPGFERDRTGRLEHPAYIIYTSGSTGRPKGVVTPYRGLTNMQLNHREAIFDPAIRSAAGRRLRIAHTVSFAFDMSWEELLWLVEGHEVHVCDEELRRDAEALVAYCDRHRVDVVNVTPTYAHHLIEEGLLDHDPGEGYGTGRHRPALVLLGGEAVTETVWARLRDTDGTFGYNLYGPTEYTINTLGGGTLDSDTPTVGRPIWNTRAYVLDAALRPVPDGAPGELYIAGIGLARGYHRRAGLTAERFVADPFGAPGDRMYRTGDLVRRRPDGNLDFLGRADDQVKIRGYRVEPAEIEAVLDEHTGVAHAAVIADASGPGGVKRLVGYVVPEVWPPDGEEFDTEAFTAALRAHLKVRLPDYMVPAALMPVERLPLTVNGKLDVKALPAPAVTAAAASRPPRTPAEEVLCGLFAELLGLVRVGIDDGFFDLGGHSLLATRLIGRARTALGAELAIRDLFEAPTVAELAERAAAATAGGRPDLLPVARPAEPPLSFAQQRLWMIEQLAPSSAYNFPLVMRVRGALDGDAFEAALTDVMARHEALRTLIVEREGRPFQRVVPAAEARPEVRVVEAAPSDSQGRLDAVLATALGQRFELSAEPPLRAMIVRLDENEHVVALLLHHITTDEWSDGPFLRDLSTAYAARVGGRAPEWDPLPVQYVDYTLWQRRLLGDRSEPGSLAARQLAFWRETLDGAPERLELPTDRPHPAQPSMSGGELTVELDPADCAALRRIAQSSGASMFMVCHAAVAALLRRLGAGDDLPLGAPISGRTDGALDELVGFFVNTLVLRTDVSGDPTFAELVARVRETDLAAFSHQDVPFEAVVEELNPVRSPDRNPLFQVMVGYRNRSGGGFELAGLEVGPEPVEARTAKFDLVFSFAEDAATGRIACVLEYRSDLFDRPTVAALGERLSRLVGAVAADPDLRVGDIDVLTEDERALVIDGFNQTDRGVAEETITGMFRRHAAERPDAVAVVDGARTVTYAELDALSDRMARLLSRYGVRRESVVGVAVPRSVEMVAVMLGVSKLGAAFLPLDLAHPADRLAYMLGDSAATAVVATEQVAGKVPEVDRVRLVVLDDPDVAAALAETEPGGRFPRVALDQAAYVIYTSGSTGRPKGVVVPHEGLGSLVATAVDRMGLTPDSRVLQFASIGFDVTIFELAMALCHGGRLVLVPDEARVPGPELTGFMNEQGVTHAILPPSLVAALPAGCVPPAGATVLVGTETVPPDVIARWAGHLRLLAAYGLTEATVNSTLWPAEPGWTGAVPIGAPDPNTRVYVLDERLRPVPPGVAGELYVSGRGLARGYLGRSGLTAERFVACPFGPPGARMYRTGDRARWRPGGTAGNLDFLGRADDQVKVRGFRIEPGEIAGAMTRHPGVRQAAVVADRSGAETRLIGYAVAEPGDGPPDPAEVRAHVATLVPDYMVPAAVVVLDGPLPLTPNGKLDRRALPAPDRASMTGSVRPVTEPQRELAALFAEVLDLPEVGLHDNFFHLGGHSMSAMRLLGRVRTVLDAGLALRDVFDAPTVAALAERLDVDAASDGRPRLVAADRPEVLPLAPSQEWHWTRYQQGTGRAYNLAYALRSRDLDADALAAALADIAERHEPLRTRFSGRRQEPAELALEHLQVAELEEGLRELPREPADLTEHPPLRACLLTDPGGAQAVLLMLHHIGVDEWSIVPLIRDFTTAYTARRRGQEPQWRPLPVSYADYTLWARSVADTVEETQLSYWREALDGMPDRIALPYDRPPSAKQRPQGDFVSFWLDAELHQAIDTLAARTGTTMFMVLQAALATLLTRHGAGPDLPIASLVAGRAEEELTDLVGCFFNVVVLRTDTAGDPGFTELLGRVREADLAAFDRQDVPFDRVTASLGLAAPQVMLVHHESARLATSPDLDTAFEYVPTGGLTADLALNFFIPHGHEPVECVLVYDAGLFDRTTVRRLTDELLDILRRNC</sequence>
<dbReference type="Pfam" id="PF00550">
    <property type="entry name" value="PP-binding"/>
    <property type="match status" value="4"/>
</dbReference>
<gene>
    <name evidence="7" type="ORF">GCM10010191_18690</name>
</gene>
<dbReference type="Pfam" id="PF08242">
    <property type="entry name" value="Methyltransf_12"/>
    <property type="match status" value="1"/>
</dbReference>
<dbReference type="Gene3D" id="3.30.559.30">
    <property type="entry name" value="Nonribosomal peptide synthetase, condensation domain"/>
    <property type="match status" value="4"/>
</dbReference>
<organism evidence="7 8">
    <name type="scientific">Actinomadura vinacea</name>
    <dbReference type="NCBI Taxonomy" id="115336"/>
    <lineage>
        <taxon>Bacteria</taxon>
        <taxon>Bacillati</taxon>
        <taxon>Actinomycetota</taxon>
        <taxon>Actinomycetes</taxon>
        <taxon>Streptosporangiales</taxon>
        <taxon>Thermomonosporaceae</taxon>
        <taxon>Actinomadura</taxon>
    </lineage>
</organism>
<feature type="region of interest" description="Disordered" evidence="5">
    <location>
        <begin position="1672"/>
        <end position="1694"/>
    </location>
</feature>
<accession>A0ABN3IR58</accession>
<feature type="domain" description="Carrier" evidence="6">
    <location>
        <begin position="4243"/>
        <end position="4318"/>
    </location>
</feature>
<dbReference type="Gene3D" id="2.30.38.10">
    <property type="entry name" value="Luciferase, Domain 3"/>
    <property type="match status" value="4"/>
</dbReference>
<dbReference type="InterPro" id="IPR023213">
    <property type="entry name" value="CAT-like_dom_sf"/>
</dbReference>
<evidence type="ECO:0000256" key="5">
    <source>
        <dbReference type="SAM" id="MobiDB-lite"/>
    </source>
</evidence>
<dbReference type="Gene3D" id="1.10.1200.10">
    <property type="entry name" value="ACP-like"/>
    <property type="match status" value="4"/>
</dbReference>
<dbReference type="CDD" id="cd19540">
    <property type="entry name" value="LCL_NRPS-like"/>
    <property type="match status" value="1"/>
</dbReference>
<feature type="domain" description="Carrier" evidence="6">
    <location>
        <begin position="2076"/>
        <end position="2150"/>
    </location>
</feature>
<evidence type="ECO:0000313" key="8">
    <source>
        <dbReference type="Proteomes" id="UP001501231"/>
    </source>
</evidence>
<dbReference type="SUPFAM" id="SSF56801">
    <property type="entry name" value="Acetyl-CoA synthetase-like"/>
    <property type="match status" value="4"/>
</dbReference>
<dbReference type="PANTHER" id="PTHR45527">
    <property type="entry name" value="NONRIBOSOMAL PEPTIDE SYNTHETASE"/>
    <property type="match status" value="1"/>
</dbReference>
<dbReference type="InterPro" id="IPR020845">
    <property type="entry name" value="AMP-binding_CS"/>
</dbReference>
<feature type="domain" description="Carrier" evidence="6">
    <location>
        <begin position="979"/>
        <end position="1053"/>
    </location>
</feature>
<feature type="region of interest" description="Disordered" evidence="5">
    <location>
        <begin position="958"/>
        <end position="979"/>
    </location>
</feature>
<dbReference type="EMBL" id="BAAARW010000006">
    <property type="protein sequence ID" value="GAA2410191.1"/>
    <property type="molecule type" value="Genomic_DNA"/>
</dbReference>
<feature type="domain" description="Carrier" evidence="6">
    <location>
        <begin position="3183"/>
        <end position="3258"/>
    </location>
</feature>
<dbReference type="Pfam" id="PF00668">
    <property type="entry name" value="Condensation"/>
    <property type="match status" value="4"/>
</dbReference>
<feature type="region of interest" description="Disordered" evidence="5">
    <location>
        <begin position="3479"/>
        <end position="3498"/>
    </location>
</feature>
<dbReference type="PROSITE" id="PS00012">
    <property type="entry name" value="PHOSPHOPANTETHEINE"/>
    <property type="match status" value="2"/>
</dbReference>
<dbReference type="CDD" id="cd17646">
    <property type="entry name" value="A_NRPS_AB3403-like"/>
    <property type="match status" value="1"/>
</dbReference>
<proteinExistence type="predicted"/>
<dbReference type="InterPro" id="IPR029063">
    <property type="entry name" value="SAM-dependent_MTases_sf"/>
</dbReference>
<dbReference type="SUPFAM" id="SSF47336">
    <property type="entry name" value="ACP-like"/>
    <property type="match status" value="4"/>
</dbReference>
<dbReference type="Gene3D" id="3.30.300.30">
    <property type="match status" value="5"/>
</dbReference>
<dbReference type="InterPro" id="IPR020806">
    <property type="entry name" value="PKS_PP-bd"/>
</dbReference>
<dbReference type="InterPro" id="IPR006162">
    <property type="entry name" value="Ppantetheine_attach_site"/>
</dbReference>
<dbReference type="CDD" id="cd05930">
    <property type="entry name" value="A_NRPS"/>
    <property type="match status" value="1"/>
</dbReference>
<dbReference type="InterPro" id="IPR045851">
    <property type="entry name" value="AMP-bd_C_sf"/>
</dbReference>
<dbReference type="Pfam" id="PF00501">
    <property type="entry name" value="AMP-binding"/>
    <property type="match status" value="4"/>
</dbReference>
<dbReference type="CDD" id="cd19543">
    <property type="entry name" value="DCL_NRPS"/>
    <property type="match status" value="2"/>
</dbReference>
<dbReference type="InterPro" id="IPR025110">
    <property type="entry name" value="AMP-bd_C"/>
</dbReference>
<feature type="compositionally biased region" description="Low complexity" evidence="5">
    <location>
        <begin position="958"/>
        <end position="975"/>
    </location>
</feature>
<feature type="region of interest" description="Disordered" evidence="5">
    <location>
        <begin position="4224"/>
        <end position="4244"/>
    </location>
</feature>